<keyword evidence="1" id="KW-0175">Coiled coil</keyword>
<sequence>MEGIRAGVAEVNITPPVGVTLCGFAGRKGPSESVHDDLYARALVLEDGKTRIGIVTADVISFAPDLVERIRALVLERAGIRGAHLALNGSHSHSGPTVMAFRSMGDRDPAYEDVLCRKVAGAVKMASERLETASLSMGRAPVRIGHNRRERRKDGRTVIGHNPGGPEAPWVDVLRADRADGSPMGVLYAHAAHPVNLRGLEISAEYPGYAARFIARNLGGAVPMFAQACCGDINCAPMDGRFETSERQGTTLGCAAVTAALRAEPVGGSGLAAACRTVHLPLMVPTAEEAERALEEEREKLEQARKDERTTPYQIRVWREGQVGWAEDYLRAAREGDRGQTQAFEIQAMRVGDLALVAYPGEMFVDYQLWLDRESPFPRTITLGYTNGCIGYVPTAAAYPEGGYEVNGAFRYYGTLMIASDCERLIRETTLDLLKGMR</sequence>
<evidence type="ECO:0000259" key="2">
    <source>
        <dbReference type="Pfam" id="PF04734"/>
    </source>
</evidence>
<reference evidence="3 4" key="1">
    <citation type="journal article" date="2016" name="Nat. Commun.">
        <title>Thousands of microbial genomes shed light on interconnected biogeochemical processes in an aquifer system.</title>
        <authorList>
            <person name="Anantharaman K."/>
            <person name="Brown C.T."/>
            <person name="Hug L.A."/>
            <person name="Sharon I."/>
            <person name="Castelle C.J."/>
            <person name="Probst A.J."/>
            <person name="Thomas B.C."/>
            <person name="Singh A."/>
            <person name="Wilkins M.J."/>
            <person name="Karaoz U."/>
            <person name="Brodie E.L."/>
            <person name="Williams K.H."/>
            <person name="Hubbard S.S."/>
            <person name="Banfield J.F."/>
        </authorList>
    </citation>
    <scope>NUCLEOTIDE SEQUENCE [LARGE SCALE GENOMIC DNA]</scope>
    <source>
        <strain evidence="4">RIFCSPLOWO2_12_FULL_64_10</strain>
    </source>
</reference>
<gene>
    <name evidence="3" type="ORF">A3F84_29345</name>
</gene>
<dbReference type="Proteomes" id="UP000178606">
    <property type="component" value="Unassembled WGS sequence"/>
</dbReference>
<organism evidence="3 4">
    <name type="scientific">Handelsmanbacteria sp. (strain RIFCSPLOWO2_12_FULL_64_10)</name>
    <dbReference type="NCBI Taxonomy" id="1817868"/>
    <lineage>
        <taxon>Bacteria</taxon>
        <taxon>Candidatus Handelsmaniibacteriota</taxon>
    </lineage>
</organism>
<accession>A0A1F6CRM1</accession>
<evidence type="ECO:0000256" key="1">
    <source>
        <dbReference type="SAM" id="Coils"/>
    </source>
</evidence>
<dbReference type="InterPro" id="IPR031329">
    <property type="entry name" value="NEUT/ALK_ceramidase_N"/>
</dbReference>
<comment type="caution">
    <text evidence="3">The sequence shown here is derived from an EMBL/GenBank/DDBJ whole genome shotgun (WGS) entry which is preliminary data.</text>
</comment>
<dbReference type="EMBL" id="MFKF01000174">
    <property type="protein sequence ID" value="OGG51651.1"/>
    <property type="molecule type" value="Genomic_DNA"/>
</dbReference>
<evidence type="ECO:0000313" key="3">
    <source>
        <dbReference type="EMBL" id="OGG51651.1"/>
    </source>
</evidence>
<name>A0A1F6CRM1_HANXR</name>
<dbReference type="AlphaFoldDB" id="A0A1F6CRM1"/>
<evidence type="ECO:0000313" key="4">
    <source>
        <dbReference type="Proteomes" id="UP000178606"/>
    </source>
</evidence>
<dbReference type="Pfam" id="PF04734">
    <property type="entry name" value="Ceramidase_alk"/>
    <property type="match status" value="1"/>
</dbReference>
<proteinExistence type="predicted"/>
<protein>
    <recommendedName>
        <fullName evidence="2">Neutral/alkaline non-lysosomal ceramidase N-terminal domain-containing protein</fullName>
    </recommendedName>
</protein>
<feature type="coiled-coil region" evidence="1">
    <location>
        <begin position="284"/>
        <end position="311"/>
    </location>
</feature>
<feature type="domain" description="Neutral/alkaline non-lysosomal ceramidase N-terminal" evidence="2">
    <location>
        <begin position="6"/>
        <end position="233"/>
    </location>
</feature>